<dbReference type="EMBL" id="FTOI01000001">
    <property type="protein sequence ID" value="SIS45954.1"/>
    <property type="molecule type" value="Genomic_DNA"/>
</dbReference>
<gene>
    <name evidence="1" type="ORF">SAMN05421789_101294</name>
</gene>
<proteinExistence type="predicted"/>
<sequence length="243" mass="27711">MIISIDLWNLRNATYLQFQKDFLAIIFRNDPASLQIESKYNELTAKSVELENLFKKVLANPISQELIILDGRRDDAINGIYYGALSYSYHFDAPTKQAADALLANFKLYGSGIAKLNYQAETATISNIINDWENKPELIQALTTLNLSSWRDELKTVNEEFSTKYLDRTQDYGNASPENMKLKREETNTVYYALRDRINALDLLVETPPSPYSAVINQLNSLIEQYDRLLSSPNPSEEIPPLS</sequence>
<keyword evidence="2" id="KW-1185">Reference proteome</keyword>
<dbReference type="Pfam" id="PF19775">
    <property type="entry name" value="DUF6261"/>
    <property type="match status" value="1"/>
</dbReference>
<dbReference type="STRING" id="713588.SAMN05421789_101294"/>
<protein>
    <submittedName>
        <fullName evidence="1">Uncharacterized protein</fullName>
    </submittedName>
</protein>
<dbReference type="OrthoDB" id="1150508at2"/>
<evidence type="ECO:0000313" key="1">
    <source>
        <dbReference type="EMBL" id="SIS45954.1"/>
    </source>
</evidence>
<organism evidence="1 2">
    <name type="scientific">Kaistella chaponensis</name>
    <dbReference type="NCBI Taxonomy" id="713588"/>
    <lineage>
        <taxon>Bacteria</taxon>
        <taxon>Pseudomonadati</taxon>
        <taxon>Bacteroidota</taxon>
        <taxon>Flavobacteriia</taxon>
        <taxon>Flavobacteriales</taxon>
        <taxon>Weeksellaceae</taxon>
        <taxon>Chryseobacterium group</taxon>
        <taxon>Kaistella</taxon>
    </lineage>
</organism>
<dbReference type="Proteomes" id="UP000185839">
    <property type="component" value="Unassembled WGS sequence"/>
</dbReference>
<dbReference type="AlphaFoldDB" id="A0A1N7J9H4"/>
<accession>A0A1N7J9H4</accession>
<evidence type="ECO:0000313" key="2">
    <source>
        <dbReference type="Proteomes" id="UP000185839"/>
    </source>
</evidence>
<dbReference type="InterPro" id="IPR046228">
    <property type="entry name" value="DUF6261"/>
</dbReference>
<dbReference type="RefSeq" id="WP_076384632.1">
    <property type="nucleotide sequence ID" value="NZ_FTOI01000001.1"/>
</dbReference>
<name>A0A1N7J9H4_9FLAO</name>
<reference evidence="2" key="1">
    <citation type="submission" date="2017-01" db="EMBL/GenBank/DDBJ databases">
        <authorList>
            <person name="Varghese N."/>
            <person name="Submissions S."/>
        </authorList>
    </citation>
    <scope>NUCLEOTIDE SEQUENCE [LARGE SCALE GENOMIC DNA]</scope>
    <source>
        <strain evidence="2">DSM 23145</strain>
    </source>
</reference>